<evidence type="ECO:0000313" key="10">
    <source>
        <dbReference type="RefSeq" id="XP_015600367.1"/>
    </source>
</evidence>
<keyword evidence="4" id="KW-0238">DNA-binding</keyword>
<gene>
    <name evidence="10 11 12" type="primary">LOC107270148</name>
</gene>
<feature type="domain" description="Transcription factor AP-2 C-terminal" evidence="8">
    <location>
        <begin position="334"/>
        <end position="527"/>
    </location>
</feature>
<proteinExistence type="inferred from homology"/>
<dbReference type="PANTHER" id="PTHR10812:SF17">
    <property type="entry name" value="TRANSCRIPTION FACTOR AP-2, ISOFORM D"/>
    <property type="match status" value="1"/>
</dbReference>
<sequence length="567" mass="61274">MVRSQLLILQNPACIKAKLDPLPYAVTQCSIENREISKKDIKENIYVRTSGYSGQTFNELKHSKIGPSSSRDVSDNSLEDIATEDTRNGNMSYLALDSNAWQDRLTGHGGISSLGGGNSSPYSGAHHHGHRGNGNGGGMPHHGGASLPTASDFQPPYFPPPFPSHHHAPASPQHPGLGQPQHLDYLVSDPYAQTLNTLHQHHYNQLSAAVTAGQRSGDLRRDAEGLHVTNMHASFPYDGGRSSGGGGGGGGGGGRGVEYGAVRRPDALLPPPGLDQTDLVLHTSLVDDPQVSDDNTNVDDGGFMNDLPLLKNMKPSDRGDKAMLSGSAEPLDVFCSVPGRLSLLSSTSKYKVTVAEVQRRLSPPECLNASLLGGVLRRAKSKNGGRLLREKLEKIGLNLPAGRRKAANVTLLTSLVEGEAIHLARDFGYVCETEFPAKQVAEYLSRQHCEPQDTYRRKELLHATKQITKELMDLLNQDRSPLCNTRPHHILDPNIQRHLTHFSLISHGFGSPAIVAALTAIQKFLSESLNHLEKIYPGNGSGVTSSQQSNLDTNKNKDGSLMSDMKK</sequence>
<evidence type="ECO:0000256" key="1">
    <source>
        <dbReference type="ARBA" id="ARBA00004123"/>
    </source>
</evidence>
<evidence type="ECO:0000256" key="2">
    <source>
        <dbReference type="ARBA" id="ARBA00007770"/>
    </source>
</evidence>
<keyword evidence="6" id="KW-0539">Nucleus</keyword>
<dbReference type="RefSeq" id="XP_015600375.1">
    <property type="nucleotide sequence ID" value="XM_015744889.2"/>
</dbReference>
<evidence type="ECO:0000313" key="11">
    <source>
        <dbReference type="RefSeq" id="XP_015600375.1"/>
    </source>
</evidence>
<dbReference type="RefSeq" id="XP_015600367.1">
    <property type="nucleotide sequence ID" value="XM_015744881.2"/>
</dbReference>
<keyword evidence="5" id="KW-0804">Transcription</keyword>
<feature type="region of interest" description="Disordered" evidence="7">
    <location>
        <begin position="234"/>
        <end position="259"/>
    </location>
</feature>
<dbReference type="Pfam" id="PF03299">
    <property type="entry name" value="TF_AP-2"/>
    <property type="match status" value="1"/>
</dbReference>
<dbReference type="AlphaFoldDB" id="A0AAJ7RM38"/>
<dbReference type="GO" id="GO:0042127">
    <property type="term" value="P:regulation of cell population proliferation"/>
    <property type="evidence" value="ECO:0007669"/>
    <property type="project" value="TreeGrafter"/>
</dbReference>
<dbReference type="KEGG" id="ccin:107270148"/>
<feature type="compositionally biased region" description="Polar residues" evidence="7">
    <location>
        <begin position="542"/>
        <end position="553"/>
    </location>
</feature>
<keyword evidence="3" id="KW-0805">Transcription regulation</keyword>
<dbReference type="CTD" id="40398"/>
<evidence type="ECO:0000256" key="7">
    <source>
        <dbReference type="SAM" id="MobiDB-lite"/>
    </source>
</evidence>
<feature type="compositionally biased region" description="Basic and acidic residues" evidence="7">
    <location>
        <begin position="554"/>
        <end position="567"/>
    </location>
</feature>
<dbReference type="PRINTS" id="PR01748">
    <property type="entry name" value="AP2TNSCPFCT"/>
</dbReference>
<feature type="region of interest" description="Disordered" evidence="7">
    <location>
        <begin position="540"/>
        <end position="567"/>
    </location>
</feature>
<keyword evidence="9" id="KW-1185">Reference proteome</keyword>
<name>A0AAJ7RM38_CEPCN</name>
<evidence type="ECO:0000256" key="4">
    <source>
        <dbReference type="ARBA" id="ARBA00023125"/>
    </source>
</evidence>
<evidence type="ECO:0000256" key="3">
    <source>
        <dbReference type="ARBA" id="ARBA00023015"/>
    </source>
</evidence>
<dbReference type="RefSeq" id="XP_024943478.1">
    <property type="nucleotide sequence ID" value="XM_025087710.1"/>
</dbReference>
<evidence type="ECO:0000256" key="5">
    <source>
        <dbReference type="ARBA" id="ARBA00023163"/>
    </source>
</evidence>
<feature type="region of interest" description="Disordered" evidence="7">
    <location>
        <begin position="111"/>
        <end position="181"/>
    </location>
</feature>
<comment type="similarity">
    <text evidence="2">Belongs to the AP-2 family.</text>
</comment>
<dbReference type="GeneID" id="107270148"/>
<feature type="compositionally biased region" description="Gly residues" evidence="7">
    <location>
        <begin position="241"/>
        <end position="257"/>
    </location>
</feature>
<dbReference type="GO" id="GO:0005634">
    <property type="term" value="C:nucleus"/>
    <property type="evidence" value="ECO:0007669"/>
    <property type="project" value="UniProtKB-SubCell"/>
</dbReference>
<dbReference type="PANTHER" id="PTHR10812">
    <property type="entry name" value="TRANSCRIPTION FACTOR AP-2"/>
    <property type="match status" value="1"/>
</dbReference>
<dbReference type="InterPro" id="IPR004979">
    <property type="entry name" value="TF_AP2"/>
</dbReference>
<evidence type="ECO:0000313" key="12">
    <source>
        <dbReference type="RefSeq" id="XP_024943478.1"/>
    </source>
</evidence>
<protein>
    <submittedName>
        <fullName evidence="10 11">Transcription factor AP-2-epsilon isoform X1</fullName>
    </submittedName>
</protein>
<evidence type="ECO:0000259" key="8">
    <source>
        <dbReference type="Pfam" id="PF03299"/>
    </source>
</evidence>
<dbReference type="InterPro" id="IPR013854">
    <property type="entry name" value="TF_AP2_C"/>
</dbReference>
<reference evidence="10 11" key="1">
    <citation type="submission" date="2025-04" db="UniProtKB">
        <authorList>
            <consortium name="RefSeq"/>
        </authorList>
    </citation>
    <scope>IDENTIFICATION</scope>
</reference>
<feature type="compositionally biased region" description="Gly residues" evidence="7">
    <location>
        <begin position="132"/>
        <end position="141"/>
    </location>
</feature>
<dbReference type="GO" id="GO:0000977">
    <property type="term" value="F:RNA polymerase II transcription regulatory region sequence-specific DNA binding"/>
    <property type="evidence" value="ECO:0007669"/>
    <property type="project" value="TreeGrafter"/>
</dbReference>
<dbReference type="GO" id="GO:0000981">
    <property type="term" value="F:DNA-binding transcription factor activity, RNA polymerase II-specific"/>
    <property type="evidence" value="ECO:0007669"/>
    <property type="project" value="TreeGrafter"/>
</dbReference>
<comment type="subcellular location">
    <subcellularLocation>
        <location evidence="1">Nucleus</location>
    </subcellularLocation>
</comment>
<evidence type="ECO:0000256" key="6">
    <source>
        <dbReference type="ARBA" id="ARBA00023242"/>
    </source>
</evidence>
<dbReference type="Proteomes" id="UP000694920">
    <property type="component" value="Unplaced"/>
</dbReference>
<evidence type="ECO:0000313" key="9">
    <source>
        <dbReference type="Proteomes" id="UP000694920"/>
    </source>
</evidence>
<organism evidence="9 12">
    <name type="scientific">Cephus cinctus</name>
    <name type="common">Wheat stem sawfly</name>
    <dbReference type="NCBI Taxonomy" id="211228"/>
    <lineage>
        <taxon>Eukaryota</taxon>
        <taxon>Metazoa</taxon>
        <taxon>Ecdysozoa</taxon>
        <taxon>Arthropoda</taxon>
        <taxon>Hexapoda</taxon>
        <taxon>Insecta</taxon>
        <taxon>Pterygota</taxon>
        <taxon>Neoptera</taxon>
        <taxon>Endopterygota</taxon>
        <taxon>Hymenoptera</taxon>
        <taxon>Cephoidea</taxon>
        <taxon>Cephidae</taxon>
        <taxon>Cephus</taxon>
    </lineage>
</organism>
<accession>A0AAJ7RM38</accession>